<comment type="similarity">
    <text evidence="1">Belongs to the 4-hydroxybenzoyl-CoA thioesterase family.</text>
</comment>
<dbReference type="PIRSF" id="PIRSF003230">
    <property type="entry name" value="YbgC"/>
    <property type="match status" value="1"/>
</dbReference>
<reference evidence="3 4" key="1">
    <citation type="submission" date="2020-08" db="EMBL/GenBank/DDBJ databases">
        <title>Genome sequence of Rhizobiales bacterium strain IZ6.</title>
        <authorList>
            <person name="Nakai R."/>
            <person name="Naganuma T."/>
        </authorList>
    </citation>
    <scope>NUCLEOTIDE SEQUENCE [LARGE SCALE GENOMIC DNA]</scope>
    <source>
        <strain evidence="3 4">IZ6</strain>
    </source>
</reference>
<dbReference type="Gene3D" id="3.10.129.10">
    <property type="entry name" value="Hotdog Thioesterase"/>
    <property type="match status" value="1"/>
</dbReference>
<dbReference type="KEGG" id="tso:IZ6_06130"/>
<evidence type="ECO:0000313" key="3">
    <source>
        <dbReference type="EMBL" id="BCJ89878.1"/>
    </source>
</evidence>
<dbReference type="PROSITE" id="PS01328">
    <property type="entry name" value="4HBCOA_THIOESTERASE"/>
    <property type="match status" value="1"/>
</dbReference>
<dbReference type="NCBIfam" id="TIGR00051">
    <property type="entry name" value="YbgC/FadM family acyl-CoA thioesterase"/>
    <property type="match status" value="1"/>
</dbReference>
<dbReference type="FunFam" id="3.10.129.10:FF:000004">
    <property type="entry name" value="Tol-pal system-associated acyl-CoA thioesterase"/>
    <property type="match status" value="1"/>
</dbReference>
<sequence length="128" mass="14156">MSTLAVRVYWEDTDAGGVVYHASYLRFMERGRTEFLRECGVHQAALQDETGLTFVVADMNIRFRQPARLDDVLVVETVVEESGGASLSLRQTVLRGQDVIVEADVTCAVISRDGKPMRIPADVKAKLA</sequence>
<evidence type="ECO:0000256" key="2">
    <source>
        <dbReference type="ARBA" id="ARBA00022801"/>
    </source>
</evidence>
<evidence type="ECO:0000256" key="1">
    <source>
        <dbReference type="ARBA" id="ARBA00005953"/>
    </source>
</evidence>
<dbReference type="AlphaFoldDB" id="A0A6S6QTT6"/>
<dbReference type="InterPro" id="IPR014166">
    <property type="entry name" value="Tol-Pal_acyl-CoA_thioesterase"/>
</dbReference>
<protein>
    <submittedName>
        <fullName evidence="3">Tol-pal system-associated acyl-CoA thioesterase</fullName>
    </submittedName>
</protein>
<dbReference type="Pfam" id="PF13279">
    <property type="entry name" value="4HBT_2"/>
    <property type="match status" value="1"/>
</dbReference>
<keyword evidence="4" id="KW-1185">Reference proteome</keyword>
<dbReference type="InterPro" id="IPR029069">
    <property type="entry name" value="HotDog_dom_sf"/>
</dbReference>
<organism evidence="3 4">
    <name type="scientific">Terrihabitans soli</name>
    <dbReference type="NCBI Taxonomy" id="708113"/>
    <lineage>
        <taxon>Bacteria</taxon>
        <taxon>Pseudomonadati</taxon>
        <taxon>Pseudomonadota</taxon>
        <taxon>Alphaproteobacteria</taxon>
        <taxon>Hyphomicrobiales</taxon>
        <taxon>Terrihabitans</taxon>
    </lineage>
</organism>
<gene>
    <name evidence="3" type="ORF">IZ6_06130</name>
</gene>
<dbReference type="CDD" id="cd00586">
    <property type="entry name" value="4HBT"/>
    <property type="match status" value="1"/>
</dbReference>
<dbReference type="PANTHER" id="PTHR31793:SF37">
    <property type="entry name" value="ACYL-COA THIOESTER HYDROLASE YBGC"/>
    <property type="match status" value="1"/>
</dbReference>
<evidence type="ECO:0000313" key="4">
    <source>
        <dbReference type="Proteomes" id="UP000515317"/>
    </source>
</evidence>
<dbReference type="InterPro" id="IPR008272">
    <property type="entry name" value="HB-CoA_thioesterase_AS"/>
</dbReference>
<proteinExistence type="inferred from homology"/>
<dbReference type="SUPFAM" id="SSF54637">
    <property type="entry name" value="Thioesterase/thiol ester dehydrase-isomerase"/>
    <property type="match status" value="1"/>
</dbReference>
<dbReference type="PANTHER" id="PTHR31793">
    <property type="entry name" value="4-HYDROXYBENZOYL-COA THIOESTERASE FAMILY MEMBER"/>
    <property type="match status" value="1"/>
</dbReference>
<name>A0A6S6QTT6_9HYPH</name>
<dbReference type="RefSeq" id="WP_225873984.1">
    <property type="nucleotide sequence ID" value="NZ_AP023361.1"/>
</dbReference>
<dbReference type="Proteomes" id="UP000515317">
    <property type="component" value="Chromosome"/>
</dbReference>
<dbReference type="NCBIfam" id="TIGR02799">
    <property type="entry name" value="thio_ybgC"/>
    <property type="match status" value="1"/>
</dbReference>
<dbReference type="InterPro" id="IPR006684">
    <property type="entry name" value="YbgC/YbaW"/>
</dbReference>
<dbReference type="GO" id="GO:0047617">
    <property type="term" value="F:fatty acyl-CoA hydrolase activity"/>
    <property type="evidence" value="ECO:0007669"/>
    <property type="project" value="TreeGrafter"/>
</dbReference>
<accession>A0A6S6QTT6</accession>
<keyword evidence="2" id="KW-0378">Hydrolase</keyword>
<dbReference type="InterPro" id="IPR050563">
    <property type="entry name" value="4-hydroxybenzoyl-CoA_TE"/>
</dbReference>
<dbReference type="EMBL" id="AP023361">
    <property type="protein sequence ID" value="BCJ89878.1"/>
    <property type="molecule type" value="Genomic_DNA"/>
</dbReference>